<evidence type="ECO:0008006" key="3">
    <source>
        <dbReference type="Google" id="ProtNLM"/>
    </source>
</evidence>
<organism evidence="1 2">
    <name type="scientific">Paraburkholderia edwinii</name>
    <dbReference type="NCBI Taxonomy" id="2861782"/>
    <lineage>
        <taxon>Bacteria</taxon>
        <taxon>Pseudomonadati</taxon>
        <taxon>Pseudomonadota</taxon>
        <taxon>Betaproteobacteria</taxon>
        <taxon>Burkholderiales</taxon>
        <taxon>Burkholderiaceae</taxon>
        <taxon>Paraburkholderia</taxon>
    </lineage>
</organism>
<dbReference type="RefSeq" id="WP_219797221.1">
    <property type="nucleotide sequence ID" value="NZ_CP080095.1"/>
</dbReference>
<accession>A0ABX8UGF3</accession>
<evidence type="ECO:0000313" key="1">
    <source>
        <dbReference type="EMBL" id="QYD67889.1"/>
    </source>
</evidence>
<evidence type="ECO:0000313" key="2">
    <source>
        <dbReference type="Proteomes" id="UP000826462"/>
    </source>
</evidence>
<sequence>MNMNEFKSSIAKLLRDVPLGTTADLSDSITAHWAGNEVVYCHLCEDGSGRVGEEFDLNEKMWVQLQSVIDSWIKTPVFSMRPETHT</sequence>
<keyword evidence="2" id="KW-1185">Reference proteome</keyword>
<proteinExistence type="predicted"/>
<dbReference type="Proteomes" id="UP000826462">
    <property type="component" value="Chromosome 1"/>
</dbReference>
<dbReference type="EMBL" id="CP080095">
    <property type="protein sequence ID" value="QYD67889.1"/>
    <property type="molecule type" value="Genomic_DNA"/>
</dbReference>
<gene>
    <name evidence="1" type="ORF">KZJ38_16410</name>
</gene>
<name>A0ABX8UGF3_9BURK</name>
<reference evidence="1 2" key="1">
    <citation type="submission" date="2021-07" db="EMBL/GenBank/DDBJ databases">
        <title>Paraburkholderia edwinii protects Aspergillus sp. from phenazines by acting as a toxin sponge.</title>
        <authorList>
            <person name="Dahlstrom K.M."/>
            <person name="Newman D.K."/>
        </authorList>
    </citation>
    <scope>NUCLEOTIDE SEQUENCE [LARGE SCALE GENOMIC DNA]</scope>
    <source>
        <strain evidence="1 2">Pe01</strain>
    </source>
</reference>
<protein>
    <recommendedName>
        <fullName evidence="3">Colicin immunity protein/pyocin immunity protein</fullName>
    </recommendedName>
</protein>